<accession>A0A485LY33</accession>
<dbReference type="EMBL" id="CAADRM010000082">
    <property type="protein sequence ID" value="VFU13695.1"/>
    <property type="molecule type" value="Genomic_DNA"/>
</dbReference>
<name>A0A485LY33_9ZZZZ</name>
<organism evidence="1">
    <name type="scientific">anaerobic digester metagenome</name>
    <dbReference type="NCBI Taxonomy" id="1263854"/>
    <lineage>
        <taxon>unclassified sequences</taxon>
        <taxon>metagenomes</taxon>
        <taxon>ecological metagenomes</taxon>
    </lineage>
</organism>
<gene>
    <name evidence="1" type="ORF">SCFA_200012</name>
</gene>
<dbReference type="InterPro" id="IPR046038">
    <property type="entry name" value="DUF5996"/>
</dbReference>
<protein>
    <submittedName>
        <fullName evidence="1">Uncharacterized protein</fullName>
    </submittedName>
</protein>
<reference evidence="1" key="1">
    <citation type="submission" date="2019-03" db="EMBL/GenBank/DDBJ databases">
        <authorList>
            <person name="Hao L."/>
        </authorList>
    </citation>
    <scope>NUCLEOTIDE SEQUENCE</scope>
</reference>
<dbReference type="AlphaFoldDB" id="A0A485LY33"/>
<dbReference type="Pfam" id="PF19459">
    <property type="entry name" value="DUF5996"/>
    <property type="match status" value="1"/>
</dbReference>
<evidence type="ECO:0000313" key="1">
    <source>
        <dbReference type="EMBL" id="VFU13695.1"/>
    </source>
</evidence>
<sequence>MAVIDTRESLWPSLPLHAWQDTYNTLHIWMQIVGKIKLELAP</sequence>
<proteinExistence type="predicted"/>